<dbReference type="SUPFAM" id="SSF52980">
    <property type="entry name" value="Restriction endonuclease-like"/>
    <property type="match status" value="1"/>
</dbReference>
<dbReference type="InterPro" id="IPR011604">
    <property type="entry name" value="PDDEXK-like_dom_sf"/>
</dbReference>
<dbReference type="PROSITE" id="PS50966">
    <property type="entry name" value="ZF_SWIM"/>
    <property type="match status" value="1"/>
</dbReference>
<evidence type="ECO:0000313" key="3">
    <source>
        <dbReference type="EMBL" id="KAL1509245.1"/>
    </source>
</evidence>
<keyword evidence="1" id="KW-0479">Metal-binding</keyword>
<dbReference type="PANTHER" id="PTHR47526:SF3">
    <property type="entry name" value="PHD-TYPE DOMAIN-CONTAINING PROTEIN"/>
    <property type="match status" value="1"/>
</dbReference>
<keyword evidence="4" id="KW-1185">Reference proteome</keyword>
<reference evidence="3 4" key="1">
    <citation type="submission" date="2024-05" db="EMBL/GenBank/DDBJ databases">
        <title>Genetic variation in Jamaican populations of the coffee berry borer (Hypothenemus hampei).</title>
        <authorList>
            <person name="Errbii M."/>
            <person name="Myrie A."/>
        </authorList>
    </citation>
    <scope>NUCLEOTIDE SEQUENCE [LARGE SCALE GENOMIC DNA]</scope>
    <source>
        <strain evidence="3">JA-Hopewell-2020-01-JO</strain>
        <tissue evidence="3">Whole body</tissue>
    </source>
</reference>
<dbReference type="Pfam" id="PF09588">
    <property type="entry name" value="YqaJ"/>
    <property type="match status" value="1"/>
</dbReference>
<sequence>MNIIIQTGFETVTHNISFQPQAIISGKQLLLAQHVQNVEELRMNSKSLLIRAQVIPQTSATSPPYTILLNINNERVVTNVQCECVCNYSGKCKHVAAVIWFINTEENLSKTSRKHYWGKPSTRQFMKNKYSKGRYFHKTFSPVKHKTQYYRLQPVISTELVQKPSLKLVMEAIEQCKNSTVVNKTSMELLMEAKSNSELEDCRACLRNFFILREEFETYHINYTLDEHLKVFYDKNIVMTKKDIVETCCNTIRQFKCSEWYTVRRLRISASTNVHRIKSRTRKTIENLVYSILYPKNFHCEAIQYGLKNEDQALRQYEILNNCEVKKVGVIVSENQSWLCASIDGVVIENDCVTKLVEVKCPISCRRKPVINIDNQSCNVAYLKFINGKIELKKSHQYYTQVQSQMYITGMTMCNLFVYSPVKNGSVTVQVNRDEQFIKRIILSCEYFYFKHYLPALYTTRYKNDNKALNKRNFTGKNYKKFK</sequence>
<dbReference type="InterPro" id="IPR007527">
    <property type="entry name" value="Znf_SWIM"/>
</dbReference>
<dbReference type="GO" id="GO:0006281">
    <property type="term" value="P:DNA repair"/>
    <property type="evidence" value="ECO:0007669"/>
    <property type="project" value="UniProtKB-ARBA"/>
</dbReference>
<proteinExistence type="predicted"/>
<dbReference type="Proteomes" id="UP001566132">
    <property type="component" value="Unassembled WGS sequence"/>
</dbReference>
<dbReference type="InterPro" id="IPR019080">
    <property type="entry name" value="YqaJ_viral_recombinase"/>
</dbReference>
<comment type="caution">
    <text evidence="3">The sequence shown here is derived from an EMBL/GenBank/DDBJ whole genome shotgun (WGS) entry which is preliminary data.</text>
</comment>
<dbReference type="AlphaFoldDB" id="A0ABD1F389"/>
<dbReference type="CDD" id="cd22343">
    <property type="entry name" value="PDDEXK_lambda_exonuclease-like"/>
    <property type="match status" value="1"/>
</dbReference>
<protein>
    <recommendedName>
        <fullName evidence="2">SWIM-type domain-containing protein</fullName>
    </recommendedName>
</protein>
<dbReference type="PANTHER" id="PTHR47526">
    <property type="entry name" value="ATP-DEPENDENT DNA HELICASE"/>
    <property type="match status" value="1"/>
</dbReference>
<dbReference type="Gene3D" id="3.90.320.10">
    <property type="match status" value="1"/>
</dbReference>
<feature type="domain" description="SWIM-type" evidence="2">
    <location>
        <begin position="65"/>
        <end position="103"/>
    </location>
</feature>
<organism evidence="3 4">
    <name type="scientific">Hypothenemus hampei</name>
    <name type="common">Coffee berry borer</name>
    <dbReference type="NCBI Taxonomy" id="57062"/>
    <lineage>
        <taxon>Eukaryota</taxon>
        <taxon>Metazoa</taxon>
        <taxon>Ecdysozoa</taxon>
        <taxon>Arthropoda</taxon>
        <taxon>Hexapoda</taxon>
        <taxon>Insecta</taxon>
        <taxon>Pterygota</taxon>
        <taxon>Neoptera</taxon>
        <taxon>Endopterygota</taxon>
        <taxon>Coleoptera</taxon>
        <taxon>Polyphaga</taxon>
        <taxon>Cucujiformia</taxon>
        <taxon>Curculionidae</taxon>
        <taxon>Scolytinae</taxon>
        <taxon>Hypothenemus</taxon>
    </lineage>
</organism>
<dbReference type="InterPro" id="IPR011335">
    <property type="entry name" value="Restrct_endonuc-II-like"/>
</dbReference>
<evidence type="ECO:0000313" key="4">
    <source>
        <dbReference type="Proteomes" id="UP001566132"/>
    </source>
</evidence>
<keyword evidence="1" id="KW-0862">Zinc</keyword>
<evidence type="ECO:0000259" key="2">
    <source>
        <dbReference type="PROSITE" id="PS50966"/>
    </source>
</evidence>
<evidence type="ECO:0000256" key="1">
    <source>
        <dbReference type="PROSITE-ProRule" id="PRU00325"/>
    </source>
</evidence>
<dbReference type="EMBL" id="JBDJPC010000003">
    <property type="protein sequence ID" value="KAL1509245.1"/>
    <property type="molecule type" value="Genomic_DNA"/>
</dbReference>
<accession>A0ABD1F389</accession>
<name>A0ABD1F389_HYPHA</name>
<gene>
    <name evidence="3" type="ORF">ABEB36_004011</name>
</gene>
<dbReference type="GO" id="GO:0008270">
    <property type="term" value="F:zinc ion binding"/>
    <property type="evidence" value="ECO:0007669"/>
    <property type="project" value="UniProtKB-KW"/>
</dbReference>
<dbReference type="Pfam" id="PF04434">
    <property type="entry name" value="SWIM"/>
    <property type="match status" value="1"/>
</dbReference>
<keyword evidence="1" id="KW-0863">Zinc-finger</keyword>